<dbReference type="PROSITE" id="PS50030">
    <property type="entry name" value="UBA"/>
    <property type="match status" value="1"/>
</dbReference>
<dbReference type="InterPro" id="IPR033503">
    <property type="entry name" value="GW182_RRM"/>
</dbReference>
<evidence type="ECO:0000259" key="5">
    <source>
        <dbReference type="PROSITE" id="PS50102"/>
    </source>
</evidence>
<dbReference type="PANTHER" id="PTHR13020:SF25">
    <property type="entry name" value="PROTEIN GAWKY"/>
    <property type="match status" value="1"/>
</dbReference>
<dbReference type="Pfam" id="PF00076">
    <property type="entry name" value="RRM_1"/>
    <property type="match status" value="1"/>
</dbReference>
<keyword evidence="6" id="KW-1185">Reference proteome</keyword>
<feature type="compositionally biased region" description="Polar residues" evidence="3">
    <location>
        <begin position="359"/>
        <end position="369"/>
    </location>
</feature>
<accession>A0ABM1TE65</accession>
<feature type="region of interest" description="Disordered" evidence="3">
    <location>
        <begin position="575"/>
        <end position="640"/>
    </location>
</feature>
<feature type="compositionally biased region" description="Low complexity" evidence="3">
    <location>
        <begin position="345"/>
        <end position="358"/>
    </location>
</feature>
<feature type="region of interest" description="Disordered" evidence="3">
    <location>
        <begin position="441"/>
        <end position="523"/>
    </location>
</feature>
<dbReference type="GeneID" id="106469889"/>
<evidence type="ECO:0000313" key="6">
    <source>
        <dbReference type="Proteomes" id="UP000694941"/>
    </source>
</evidence>
<dbReference type="SUPFAM" id="SSF54928">
    <property type="entry name" value="RNA-binding domain, RBD"/>
    <property type="match status" value="1"/>
</dbReference>
<reference evidence="7" key="1">
    <citation type="submission" date="2025-08" db="UniProtKB">
        <authorList>
            <consortium name="RefSeq"/>
        </authorList>
    </citation>
    <scope>IDENTIFICATION</scope>
    <source>
        <tissue evidence="7">Muscle</tissue>
    </source>
</reference>
<dbReference type="RefSeq" id="XP_022254171.1">
    <property type="nucleotide sequence ID" value="XM_022398463.1"/>
</dbReference>
<dbReference type="SMART" id="SM00360">
    <property type="entry name" value="RRM"/>
    <property type="match status" value="1"/>
</dbReference>
<feature type="compositionally biased region" description="Low complexity" evidence="3">
    <location>
        <begin position="292"/>
        <end position="312"/>
    </location>
</feature>
<proteinExistence type="predicted"/>
<dbReference type="InterPro" id="IPR035979">
    <property type="entry name" value="RBD_domain_sf"/>
</dbReference>
<dbReference type="Pfam" id="PF12938">
    <property type="entry name" value="M_domain"/>
    <property type="match status" value="1"/>
</dbReference>
<feature type="region of interest" description="Disordered" evidence="3">
    <location>
        <begin position="1136"/>
        <end position="1168"/>
    </location>
</feature>
<dbReference type="Gene3D" id="1.10.8.10">
    <property type="entry name" value="DNA helicase RuvA subunit, C-terminal domain"/>
    <property type="match status" value="1"/>
</dbReference>
<feature type="region of interest" description="Disordered" evidence="3">
    <location>
        <begin position="1051"/>
        <end position="1096"/>
    </location>
</feature>
<name>A0ABM1TE65_LIMPO</name>
<feature type="compositionally biased region" description="Basic and acidic residues" evidence="3">
    <location>
        <begin position="251"/>
        <end position="266"/>
    </location>
</feature>
<feature type="compositionally biased region" description="Polar residues" evidence="3">
    <location>
        <begin position="610"/>
        <end position="623"/>
    </location>
</feature>
<feature type="domain" description="RRM" evidence="5">
    <location>
        <begin position="1368"/>
        <end position="1440"/>
    </location>
</feature>
<dbReference type="CDD" id="cd12435">
    <property type="entry name" value="RRM_GW182_like"/>
    <property type="match status" value="1"/>
</dbReference>
<dbReference type="InterPro" id="IPR000504">
    <property type="entry name" value="RRM_dom"/>
</dbReference>
<sequence>MTDIKSLDSNSDDQNALSVKNGEWEKCDSPVTVCAARNDIIRGHEKTPYLTGAKCSEMFSNYSQVCYPCQFNQGTLHQDMQSVLHKKDQEDAPNHLLILPTSNQIENSSQINLDISSAIVNSGISPNHIEMKNANQINSITEDADLLVSTSHSNLENSTSVCHQTKRIIPSSGNKLHIPDNNSNNSFIKSDLSKAWSNHPDVNYKRNEINFCDIDMLTRESNFIQLDKKSFDCYEGLIGAVGGSDLPLNETKPENKKKCKWGDPPHRLGLLGGGESSLNNSTSTWDAPPSSGPSTSGWSSNSNGTNSGQWNSEVRQSDGVCTGQIAMSPPKQHGTWAQAAGKGLSPTAPVSTPSSTSSGNNDQVSNNGNGVTKVRIEEHISDLRIAAAYSDGWGQTTVNQDSSWDLPPSPQPSSKEGNSSIWRAPINNGTEIWEINIRNRNKGVGTPASSSGPTQPWGHTPSTHIGGTWGEEEDTTNMWTGPGSSGSVHVGGGDGTPEKGNNVWGKSTNKPPGSSTNSWSSEIMPKRHILSSGWQEPSPPTNRRQIGMTNYDDGTSIWGNPQQQGKVSYWKDMPNMKPISSGGGPANNKSSSGGTSLAATGSGMIHLPSPITSGNKPEVSNSIWGKPPLPNHGTSLTEMPAHDSLGNSVWEDTIKSTHVKTIPTTPGTPFGGMGGTWDPGSYWSAKPKSASSSSWTEGQINACSWSGPSRPSTKPLTKDIIWASKPFCLLTEMGFKKNDVEHALKHNNMNLEDALSDLQSMSSRDMHGISDKDNVNGIGWVKMKHGGVSDEFGINDHSMEPSFGPLNYQGSASFQGSQMMCGFDGGSQIFKPPLKNQGFSSNTPSLLNPAIGSQSSSLNMGNSFSGLNPALVQKILQQQQQQQQLPPVYGPVVAQNGLGGHSGRLNHQNLPSAAQLKHLVQQIQMAVQAGHLNPQILNQPLAPQTLQLLYQLLQQIKVLHQFQQQLIQSQPLGKGNSSMQMNLHITQTKQRILNLQNQIASQQALFLKQQQLPHQATVSSPQLSSNELFKPTFDPMSTLNPDLRDLSLKDSPFGQSQSRLPHWKNSFLEKEDVGPNPRAKCGGSANGSESFSRAPGTVAKPMASTEISSFNLSSSHSSQNLHPFLAQGDSTWSSLSGTRVDWPESSPSVSAGATTKNSPTTSISNSIKVGASNGNGNLSIGGSKDSSSTTYSAASSKAQLTYNLNDLVAEFEPGKPWKGHLQMKNIEDDPHVTPGSVKRSPLSLNTIKDSDIFSWSAKSSPSITNSSSAMMSSLSTTLPGANNCWTCNPPTSKSSSNFNKQANLKSSWSALGSGSDVWGAPTPKTRGPPPGLISQGRGLGGSWNTSHGGSHQSWGPSFPMVGWDTQNTSLILKNLTPQIDGSTLKTLCMQHGPLQLFHLLLNHGISLVCYSTREEAAKAQSALNNCVLGNTTILADIPSEAEVQQYLQLASSNGMVWASSQPSGNSNTATPGFRNSSNSYPFSGHGNGASSWLESNAWHNPNSSQLWAFPGSGGSLWGTSPFMTDRDQNTRSLMNSFLPGDLLGSESM</sequence>
<feature type="region of interest" description="Disordered" evidence="3">
    <location>
        <begin position="398"/>
        <end position="423"/>
    </location>
</feature>
<evidence type="ECO:0000313" key="7">
    <source>
        <dbReference type="RefSeq" id="XP_022254171.1"/>
    </source>
</evidence>
<dbReference type="Proteomes" id="UP000694941">
    <property type="component" value="Unplaced"/>
</dbReference>
<dbReference type="InterPro" id="IPR012677">
    <property type="entry name" value="Nucleotide-bd_a/b_plait_sf"/>
</dbReference>
<gene>
    <name evidence="7" type="primary">LOC106469889</name>
</gene>
<dbReference type="InterPro" id="IPR026805">
    <property type="entry name" value="GW182_M_dom"/>
</dbReference>
<evidence type="ECO:0000259" key="4">
    <source>
        <dbReference type="PROSITE" id="PS50030"/>
    </source>
</evidence>
<dbReference type="PROSITE" id="PS50102">
    <property type="entry name" value="RRM"/>
    <property type="match status" value="1"/>
</dbReference>
<feature type="compositionally biased region" description="Polar residues" evidence="3">
    <location>
        <begin position="1145"/>
        <end position="1167"/>
    </location>
</feature>
<feature type="compositionally biased region" description="Polar residues" evidence="3">
    <location>
        <begin position="412"/>
        <end position="421"/>
    </location>
</feature>
<dbReference type="InterPro" id="IPR015940">
    <property type="entry name" value="UBA"/>
</dbReference>
<dbReference type="SUPFAM" id="SSF46934">
    <property type="entry name" value="UBA-like"/>
    <property type="match status" value="1"/>
</dbReference>
<evidence type="ECO:0000256" key="3">
    <source>
        <dbReference type="SAM" id="MobiDB-lite"/>
    </source>
</evidence>
<protein>
    <submittedName>
        <fullName evidence="7">Protein Gawky-like isoform X1</fullName>
    </submittedName>
</protein>
<evidence type="ECO:0000256" key="1">
    <source>
        <dbReference type="ARBA" id="ARBA00022884"/>
    </source>
</evidence>
<feature type="domain" description="UBA" evidence="4">
    <location>
        <begin position="730"/>
        <end position="761"/>
    </location>
</feature>
<feature type="compositionally biased region" description="Low complexity" evidence="3">
    <location>
        <begin position="590"/>
        <end position="603"/>
    </location>
</feature>
<dbReference type="PANTHER" id="PTHR13020">
    <property type="entry name" value="TRINUCLEOTIDE REPEAT-CONTAINING GENE 6"/>
    <property type="match status" value="1"/>
</dbReference>
<organism evidence="6 7">
    <name type="scientific">Limulus polyphemus</name>
    <name type="common">Atlantic horseshoe crab</name>
    <dbReference type="NCBI Taxonomy" id="6850"/>
    <lineage>
        <taxon>Eukaryota</taxon>
        <taxon>Metazoa</taxon>
        <taxon>Ecdysozoa</taxon>
        <taxon>Arthropoda</taxon>
        <taxon>Chelicerata</taxon>
        <taxon>Merostomata</taxon>
        <taxon>Xiphosura</taxon>
        <taxon>Limulidae</taxon>
        <taxon>Limulus</taxon>
    </lineage>
</organism>
<evidence type="ECO:0000256" key="2">
    <source>
        <dbReference type="PROSITE-ProRule" id="PRU00176"/>
    </source>
</evidence>
<dbReference type="InterPro" id="IPR052068">
    <property type="entry name" value="GW182_domain"/>
</dbReference>
<feature type="region of interest" description="Disordered" evidence="3">
    <location>
        <begin position="244"/>
        <end position="369"/>
    </location>
</feature>
<dbReference type="Gene3D" id="3.30.70.330">
    <property type="match status" value="1"/>
</dbReference>
<dbReference type="InterPro" id="IPR009060">
    <property type="entry name" value="UBA-like_sf"/>
</dbReference>
<feature type="compositionally biased region" description="Polar residues" evidence="3">
    <location>
        <begin position="504"/>
        <end position="521"/>
    </location>
</feature>
<keyword evidence="1 2" id="KW-0694">RNA-binding</keyword>